<name>T1CAS4_9ZZZZ</name>
<feature type="non-terminal residue" evidence="1">
    <location>
        <position position="153"/>
    </location>
</feature>
<dbReference type="AlphaFoldDB" id="T1CAS4"/>
<dbReference type="EMBL" id="AUZX01001376">
    <property type="protein sequence ID" value="EQD79262.1"/>
    <property type="molecule type" value="Genomic_DNA"/>
</dbReference>
<protein>
    <submittedName>
        <fullName evidence="1">Uncharacterized protein</fullName>
    </submittedName>
</protein>
<evidence type="ECO:0000313" key="1">
    <source>
        <dbReference type="EMBL" id="EQD79262.1"/>
    </source>
</evidence>
<gene>
    <name evidence="1" type="ORF">B1A_01827</name>
</gene>
<comment type="caution">
    <text evidence="1">The sequence shown here is derived from an EMBL/GenBank/DDBJ whole genome shotgun (WGS) entry which is preliminary data.</text>
</comment>
<reference evidence="1" key="1">
    <citation type="submission" date="2013-08" db="EMBL/GenBank/DDBJ databases">
        <authorList>
            <person name="Mendez C."/>
            <person name="Richter M."/>
            <person name="Ferrer M."/>
            <person name="Sanchez J."/>
        </authorList>
    </citation>
    <scope>NUCLEOTIDE SEQUENCE</scope>
</reference>
<proteinExistence type="predicted"/>
<accession>T1CAS4</accession>
<organism evidence="1">
    <name type="scientific">mine drainage metagenome</name>
    <dbReference type="NCBI Taxonomy" id="410659"/>
    <lineage>
        <taxon>unclassified sequences</taxon>
        <taxon>metagenomes</taxon>
        <taxon>ecological metagenomes</taxon>
    </lineage>
</organism>
<sequence>MPAQARAQHGNNISANAHTRSYIIMSTCISISLTNSRTIELRFSFDRDLVDSVKALPGRRWDPDRRLWTVPAAHARAAIAWGEQHGAQISPAVCDLIEQAQAAVEASSAASADASVLNLPDAVRAALRPYQAAGVGYMLAHARSIQGDEMGLG</sequence>
<reference evidence="1" key="2">
    <citation type="journal article" date="2014" name="ISME J.">
        <title>Microbial stratification in low pH oxic and suboxic macroscopic growths along an acid mine drainage.</title>
        <authorList>
            <person name="Mendez-Garcia C."/>
            <person name="Mesa V."/>
            <person name="Sprenger R.R."/>
            <person name="Richter M."/>
            <person name="Diez M.S."/>
            <person name="Solano J."/>
            <person name="Bargiela R."/>
            <person name="Golyshina O.V."/>
            <person name="Manteca A."/>
            <person name="Ramos J.L."/>
            <person name="Gallego J.R."/>
            <person name="Llorente I."/>
            <person name="Martins Dos Santos V.A."/>
            <person name="Jensen O.N."/>
            <person name="Pelaez A.I."/>
            <person name="Sanchez J."/>
            <person name="Ferrer M."/>
        </authorList>
    </citation>
    <scope>NUCLEOTIDE SEQUENCE</scope>
</reference>